<gene>
    <name evidence="1" type="ORF">HMPREF9336_02804</name>
</gene>
<dbReference type="PANTHER" id="PTHR36441:SF1">
    <property type="entry name" value="DUF503 DOMAIN-CONTAINING PROTEIN"/>
    <property type="match status" value="1"/>
</dbReference>
<name>E5XTI2_SEGRC</name>
<dbReference type="HOGENOM" id="CLU_149981_4_0_11"/>
<proteinExistence type="predicted"/>
<dbReference type="Gene3D" id="3.30.70.1120">
    <property type="entry name" value="TT1725-like"/>
    <property type="match status" value="1"/>
</dbReference>
<dbReference type="SUPFAM" id="SSF103007">
    <property type="entry name" value="Hypothetical protein TT1725"/>
    <property type="match status" value="1"/>
</dbReference>
<evidence type="ECO:0000313" key="1">
    <source>
        <dbReference type="EMBL" id="EFV12342.1"/>
    </source>
</evidence>
<dbReference type="OrthoDB" id="9809023at2"/>
<sequence>MFVLALRMELHLPHAQTLKDRRQVVRSILDKARQRYSVSASEVGHQDLVQRAALGFAVVASSAQQAEEIIADVDRLVWSYPQVEVGSAERSWLE</sequence>
<dbReference type="RefSeq" id="WP_007471390.1">
    <property type="nucleotide sequence ID" value="NZ_KI391953.1"/>
</dbReference>
<reference evidence="1 2" key="1">
    <citation type="journal article" date="2011" name="Stand. Genomic Sci.">
        <title>High quality draft genome sequence of Segniliparus rugosus CDC 945(T)= (ATCC BAA-974(T)).</title>
        <authorList>
            <person name="Earl A.M."/>
            <person name="Desjardins C.A."/>
            <person name="Fitzgerald M.G."/>
            <person name="Arachchi H.M."/>
            <person name="Zeng Q."/>
            <person name="Mehta T."/>
            <person name="Griggs A."/>
            <person name="Birren B.W."/>
            <person name="Toney N.C."/>
            <person name="Carr J."/>
            <person name="Posey J."/>
            <person name="Butler W.R."/>
        </authorList>
    </citation>
    <scope>NUCLEOTIDE SEQUENCE [LARGE SCALE GENOMIC DNA]</scope>
    <source>
        <strain evidence="2">ATCC BAA-974 / DSM 45345 / CCUG 50838 / CIP 108380 / JCM 13579 / CDC 945</strain>
    </source>
</reference>
<dbReference type="Pfam" id="PF04456">
    <property type="entry name" value="DUF503"/>
    <property type="match status" value="1"/>
</dbReference>
<evidence type="ECO:0008006" key="3">
    <source>
        <dbReference type="Google" id="ProtNLM"/>
    </source>
</evidence>
<keyword evidence="2" id="KW-1185">Reference proteome</keyword>
<dbReference type="InterPro" id="IPR007546">
    <property type="entry name" value="DUF503"/>
</dbReference>
<dbReference type="EMBL" id="ACZI02000002">
    <property type="protein sequence ID" value="EFV12342.1"/>
    <property type="molecule type" value="Genomic_DNA"/>
</dbReference>
<dbReference type="InterPro" id="IPR036746">
    <property type="entry name" value="TT1725-like_sf"/>
</dbReference>
<dbReference type="PANTHER" id="PTHR36441">
    <property type="entry name" value="HYPOTHETICAL CYTOSOLIC PROTEIN"/>
    <property type="match status" value="1"/>
</dbReference>
<dbReference type="eggNOG" id="COG1550">
    <property type="taxonomic scope" value="Bacteria"/>
</dbReference>
<organism evidence="1 2">
    <name type="scientific">Segniliparus rugosus (strain ATCC BAA-974 / DSM 45345 / CCUG 50838 / CIP 108380 / JCM 13579 / CDC 945)</name>
    <dbReference type="NCBI Taxonomy" id="679197"/>
    <lineage>
        <taxon>Bacteria</taxon>
        <taxon>Bacillati</taxon>
        <taxon>Actinomycetota</taxon>
        <taxon>Actinomycetes</taxon>
        <taxon>Mycobacteriales</taxon>
        <taxon>Segniliparaceae</taxon>
        <taxon>Segniliparus</taxon>
    </lineage>
</organism>
<comment type="caution">
    <text evidence="1">The sequence shown here is derived from an EMBL/GenBank/DDBJ whole genome shotgun (WGS) entry which is preliminary data.</text>
</comment>
<accession>E5XTI2</accession>
<dbReference type="AlphaFoldDB" id="E5XTI2"/>
<evidence type="ECO:0000313" key="2">
    <source>
        <dbReference type="Proteomes" id="UP000004816"/>
    </source>
</evidence>
<dbReference type="Proteomes" id="UP000004816">
    <property type="component" value="Unassembled WGS sequence"/>
</dbReference>
<dbReference type="STRING" id="679197.HMPREF9336_02804"/>
<protein>
    <recommendedName>
        <fullName evidence="3">DUF503 domain-containing protein</fullName>
    </recommendedName>
</protein>